<proteinExistence type="predicted"/>
<accession>A0A5A7QAW8</accession>
<dbReference type="Proteomes" id="UP000325081">
    <property type="component" value="Unassembled WGS sequence"/>
</dbReference>
<reference evidence="2" key="1">
    <citation type="journal article" date="2019" name="Curr. Biol.">
        <title>Genome Sequence of Striga asiatica Provides Insight into the Evolution of Plant Parasitism.</title>
        <authorList>
            <person name="Yoshida S."/>
            <person name="Kim S."/>
            <person name="Wafula E.K."/>
            <person name="Tanskanen J."/>
            <person name="Kim Y.M."/>
            <person name="Honaas L."/>
            <person name="Yang Z."/>
            <person name="Spallek T."/>
            <person name="Conn C.E."/>
            <person name="Ichihashi Y."/>
            <person name="Cheong K."/>
            <person name="Cui S."/>
            <person name="Der J.P."/>
            <person name="Gundlach H."/>
            <person name="Jiao Y."/>
            <person name="Hori C."/>
            <person name="Ishida J.K."/>
            <person name="Kasahara H."/>
            <person name="Kiba T."/>
            <person name="Kim M.S."/>
            <person name="Koo N."/>
            <person name="Laohavisit A."/>
            <person name="Lee Y.H."/>
            <person name="Lumba S."/>
            <person name="McCourt P."/>
            <person name="Mortimer J.C."/>
            <person name="Mutuku J.M."/>
            <person name="Nomura T."/>
            <person name="Sasaki-Sekimoto Y."/>
            <person name="Seto Y."/>
            <person name="Wang Y."/>
            <person name="Wakatake T."/>
            <person name="Sakakibara H."/>
            <person name="Demura T."/>
            <person name="Yamaguchi S."/>
            <person name="Yoneyama K."/>
            <person name="Manabe R.I."/>
            <person name="Nelson D.C."/>
            <person name="Schulman A.H."/>
            <person name="Timko M.P."/>
            <person name="dePamphilis C.W."/>
            <person name="Choi D."/>
            <person name="Shirasu K."/>
        </authorList>
    </citation>
    <scope>NUCLEOTIDE SEQUENCE [LARGE SCALE GENOMIC DNA]</scope>
    <source>
        <strain evidence="2">cv. UVA1</strain>
    </source>
</reference>
<protein>
    <submittedName>
        <fullName evidence="1">Histidoine biosynethsis 5B</fullName>
    </submittedName>
</protein>
<name>A0A5A7QAW8_STRAF</name>
<dbReference type="EMBL" id="BKCP01006294">
    <property type="protein sequence ID" value="GER42330.1"/>
    <property type="molecule type" value="Genomic_DNA"/>
</dbReference>
<evidence type="ECO:0000313" key="2">
    <source>
        <dbReference type="Proteomes" id="UP000325081"/>
    </source>
</evidence>
<gene>
    <name evidence="1" type="ORF">STAS_19108</name>
</gene>
<evidence type="ECO:0000313" key="1">
    <source>
        <dbReference type="EMBL" id="GER42330.1"/>
    </source>
</evidence>
<dbReference type="AlphaFoldDB" id="A0A5A7QAW8"/>
<sequence length="221" mass="24782">MAFPNSSMKFSGHGMKAKKEVIRGEIFKDSQQIMRSKILMEGGNGQLIIPKKTREVKVATLVRFSLDFLGFPFFEQLVHRVATWEVFEIVVRSSSELISTSVIQTRKPKVASLSIVPRISAGFGSATQPLHVAIHRTPGVASLHHTELVHEKAGPWAGLLGRPVELQAGVRAQSRPVEIPRQHLVVHIPAHELILVFRHHALYSRFDGRFLLVWARQVLDP</sequence>
<comment type="caution">
    <text evidence="1">The sequence shown here is derived from an EMBL/GenBank/DDBJ whole genome shotgun (WGS) entry which is preliminary data.</text>
</comment>
<keyword evidence="2" id="KW-1185">Reference proteome</keyword>
<organism evidence="1 2">
    <name type="scientific">Striga asiatica</name>
    <name type="common">Asiatic witchweed</name>
    <name type="synonym">Buchnera asiatica</name>
    <dbReference type="NCBI Taxonomy" id="4170"/>
    <lineage>
        <taxon>Eukaryota</taxon>
        <taxon>Viridiplantae</taxon>
        <taxon>Streptophyta</taxon>
        <taxon>Embryophyta</taxon>
        <taxon>Tracheophyta</taxon>
        <taxon>Spermatophyta</taxon>
        <taxon>Magnoliopsida</taxon>
        <taxon>eudicotyledons</taxon>
        <taxon>Gunneridae</taxon>
        <taxon>Pentapetalae</taxon>
        <taxon>asterids</taxon>
        <taxon>lamiids</taxon>
        <taxon>Lamiales</taxon>
        <taxon>Orobanchaceae</taxon>
        <taxon>Buchnereae</taxon>
        <taxon>Striga</taxon>
    </lineage>
</organism>